<proteinExistence type="predicted"/>
<dbReference type="PANTHER" id="PTHR41244">
    <property type="entry name" value="RHAMNAN SYNTHESIS F"/>
    <property type="match status" value="1"/>
</dbReference>
<dbReference type="CDD" id="cd11579">
    <property type="entry name" value="Glyco_tran_WbsX"/>
    <property type="match status" value="1"/>
</dbReference>
<dbReference type="EMBL" id="CP154622">
    <property type="protein sequence ID" value="XAM40708.1"/>
    <property type="molecule type" value="Genomic_DNA"/>
</dbReference>
<organism evidence="1 2">
    <name type="scientific">Terrisporobacter petrolearius</name>
    <dbReference type="NCBI Taxonomy" id="1460447"/>
    <lineage>
        <taxon>Bacteria</taxon>
        <taxon>Bacillati</taxon>
        <taxon>Bacillota</taxon>
        <taxon>Clostridia</taxon>
        <taxon>Peptostreptococcales</taxon>
        <taxon>Peptostreptococcaceae</taxon>
        <taxon>Terrisporobacter</taxon>
    </lineage>
</organism>
<dbReference type="PANTHER" id="PTHR41244:SF1">
    <property type="entry name" value="GLYCOSYLTRANSFERASE"/>
    <property type="match status" value="1"/>
</dbReference>
<evidence type="ECO:0000313" key="2">
    <source>
        <dbReference type="Proteomes" id="UP001477947"/>
    </source>
</evidence>
<gene>
    <name evidence="1" type="ORF">TPELB_10180</name>
</gene>
<dbReference type="RefSeq" id="WP_343338819.1">
    <property type="nucleotide sequence ID" value="NZ_CP154622.1"/>
</dbReference>
<dbReference type="Gene3D" id="3.20.20.80">
    <property type="entry name" value="Glycosidases"/>
    <property type="match status" value="1"/>
</dbReference>
<evidence type="ECO:0008006" key="3">
    <source>
        <dbReference type="Google" id="ProtNLM"/>
    </source>
</evidence>
<name>A0ABZ3FCI4_9FIRM</name>
<dbReference type="Proteomes" id="UP001477947">
    <property type="component" value="Chromosome"/>
</dbReference>
<dbReference type="Pfam" id="PF14307">
    <property type="entry name" value="Glyco_tran_WbsX"/>
    <property type="match status" value="1"/>
</dbReference>
<evidence type="ECO:0000313" key="1">
    <source>
        <dbReference type="EMBL" id="XAM40708.1"/>
    </source>
</evidence>
<dbReference type="InterPro" id="IPR032719">
    <property type="entry name" value="WbsX"/>
</dbReference>
<protein>
    <recommendedName>
        <fullName evidence="3">Glycosyltransferase WbsX</fullName>
    </recommendedName>
</protein>
<reference evidence="1 2" key="1">
    <citation type="submission" date="2024-04" db="EMBL/GenBank/DDBJ databases">
        <title>Isolation and characterization of novel acetogenic strains of the genera Terrisporobacter and Acetoanaerobium.</title>
        <authorList>
            <person name="Boeer T."/>
            <person name="Schueler M.A."/>
            <person name="Lueschen A."/>
            <person name="Eysell L."/>
            <person name="Droege J."/>
            <person name="Heinemann M."/>
            <person name="Engelhardt L."/>
            <person name="Basen M."/>
            <person name="Daniel R."/>
        </authorList>
    </citation>
    <scope>NUCLEOTIDE SEQUENCE [LARGE SCALE GENOMIC DNA]</scope>
    <source>
        <strain evidence="1 2">ELB</strain>
    </source>
</reference>
<keyword evidence="2" id="KW-1185">Reference proteome</keyword>
<accession>A0ABZ3FCI4</accession>
<sequence>MKIIAMYLPQYHTIPENDRWWGEGFTDWVNVKKAKPLFLNHNQPRIPLNNKYYNLLEREDQIWQARLAKENGIYGFCYYHYWFNGKQLLEQPLNNMLDTKEIDLPFCICWANEPWSRTWDGSEKEMLMPQEYGGEKEWIEHFNYLLKAFKDYRYIKVNNKPMFVVYRTESINNCNKMFDFWNEQAIKNGFDGLHIVEMMTGFQNEPRYKKSEAVMEFEPNFTLRYDISQFERIKRKIKKIIRNTIIISNNSCPKILLDIYNYDNIWTKIVKRRKKYSNKKVYPGAFVGWDNSPRKGNNSMIFKNESVEKFGQYLNKQINKTDEYYKSEYIFINAWNEWAEGTYLEPDMKNGHGYLEKIKSVHEMI</sequence>